<sequence length="495" mass="56664">MDANKYKLTLDNQKIWNFYNSNPGIDIETANLFFIDFFENIFNHTTRTSENINSQILSFMSDSKKQIDLLQSNLASVNENVTKINTDVSRDMVTQLGNLKKEYIEDVRNIISTNSLTNNEKINSIFDKNNEILVNKTTLLLNDVIPKNNEASTRQFQSIFNEFHKQVTDETRMLLQDNGGQKTMSDFIANFDTKYTSLLQNVQQPLYTLLTASENRISQNIIGLKENTLPSQTKLIDDLGEFLGKYKNSSSKGKCGEQRLNSLLNELYPNSEITDTTGMKASGDFIMRRTNKPNILFENKEYDYNIPKDEVQKFIRDIENQNSSGVFISQYSGITFKDNFQIDINKGNVLVYIQNCEYTPDKIRLAVDIIDNLSEKISDVTTDEDTNVISKEMLDDINDEFHRYINQRDGLVMVLRDFNKKMTSQIEDIQFPTLDKYLSQKYASVKARCLVCDLCGDFIARNKQSLSAHKRGCAKTNGKPPPDTIVVNTSDVKNS</sequence>
<dbReference type="AlphaFoldDB" id="A0A6C0F3D5"/>
<evidence type="ECO:0000313" key="2">
    <source>
        <dbReference type="EMBL" id="QHT35371.1"/>
    </source>
</evidence>
<dbReference type="EMBL" id="MN739020">
    <property type="protein sequence ID" value="QHT35371.1"/>
    <property type="molecule type" value="Genomic_DNA"/>
</dbReference>
<accession>A0A6C0F3D5</accession>
<protein>
    <submittedName>
        <fullName evidence="2">Uncharacterized protein</fullName>
    </submittedName>
</protein>
<proteinExistence type="predicted"/>
<reference evidence="2" key="1">
    <citation type="journal article" date="2020" name="Nature">
        <title>Giant virus diversity and host interactions through global metagenomics.</title>
        <authorList>
            <person name="Schulz F."/>
            <person name="Roux S."/>
            <person name="Paez-Espino D."/>
            <person name="Jungbluth S."/>
            <person name="Walsh D.A."/>
            <person name="Denef V.J."/>
            <person name="McMahon K.D."/>
            <person name="Konstantinidis K.T."/>
            <person name="Eloe-Fadrosh E.A."/>
            <person name="Kyrpides N.C."/>
            <person name="Woyke T."/>
        </authorList>
    </citation>
    <scope>NUCLEOTIDE SEQUENCE</scope>
    <source>
        <strain evidence="2">GVMAG-M-3300009180-1</strain>
    </source>
</reference>
<name>A0A6C0F3D5_9ZZZZ</name>
<evidence type="ECO:0000256" key="1">
    <source>
        <dbReference type="SAM" id="MobiDB-lite"/>
    </source>
</evidence>
<organism evidence="2">
    <name type="scientific">viral metagenome</name>
    <dbReference type="NCBI Taxonomy" id="1070528"/>
    <lineage>
        <taxon>unclassified sequences</taxon>
        <taxon>metagenomes</taxon>
        <taxon>organismal metagenomes</taxon>
    </lineage>
</organism>
<feature type="compositionally biased region" description="Polar residues" evidence="1">
    <location>
        <begin position="486"/>
        <end position="495"/>
    </location>
</feature>
<feature type="region of interest" description="Disordered" evidence="1">
    <location>
        <begin position="471"/>
        <end position="495"/>
    </location>
</feature>